<dbReference type="PANTHER" id="PTHR11384:SF59">
    <property type="entry name" value="LYSOSOMAL COBALAMIN TRANSPORTER ABCD4"/>
    <property type="match status" value="1"/>
</dbReference>
<sequence length="605" mass="66593">MGKVQAARQALQEAWSLVLPYLRSDERWRALGMLVLMAVLTITATALTRANAEWAGALSTALQQRDADSFWRLLGWFPLLGGAIIVAAVVLFYVVQMLQLRWRRWLTQHYLQRWLGQQAFYRLELARNAPGVQVPDNPDQRIQEDVNVFTEMTLVLASGLLRSLLTLCLFTGMLWGVSEGTDITLPQALGGAALDIPGFMVWIAVLYCGLGTWITFIIGRPQRQLNFDKQRLEANFRHHLVRVRDNAEAIALDGGERIERAQLGGRFDALLDTTRTLIHKQKNLIWFSTFYMVTAMVFTDLLLAPRYFRGEIEMGVLISTSMAFAAVQGALSWLVDNYQQLAVWRATVQRLHGFERALAHDAATHSGTYDSALVTTLTTPPAGGAAAGAAEGGQASALQAQLQQVALPGGRAVLQHAQLQVLPHERVLLEGPSGSGKSTLLRVLAGIWPHAQGQVQRPANAMFIAQRPYLPEGPLRDALAYPDAADRYSDAQLRQALQDALLPGLVDALDTHAVWASTLSGGEQQRLAVARVLLKRPAWVFADEASSALDKAAEAHLYQQLVQLAQAEGGALVSVAHRDSVRAFHTTRWVLDPQTQQLHVLPMAG</sequence>
<evidence type="ECO:0000256" key="2">
    <source>
        <dbReference type="ARBA" id="ARBA00022448"/>
    </source>
</evidence>
<evidence type="ECO:0000256" key="3">
    <source>
        <dbReference type="ARBA" id="ARBA00022475"/>
    </source>
</evidence>
<dbReference type="InterPro" id="IPR017871">
    <property type="entry name" value="ABC_transporter-like_CS"/>
</dbReference>
<dbReference type="InterPro" id="IPR027417">
    <property type="entry name" value="P-loop_NTPase"/>
</dbReference>
<organism evidence="12 13">
    <name type="scientific">Paenacidovorax caeni</name>
    <dbReference type="NCBI Taxonomy" id="343013"/>
    <lineage>
        <taxon>Bacteria</taxon>
        <taxon>Pseudomonadati</taxon>
        <taxon>Pseudomonadota</taxon>
        <taxon>Betaproteobacteria</taxon>
        <taxon>Burkholderiales</taxon>
        <taxon>Comamonadaceae</taxon>
        <taxon>Paenacidovorax</taxon>
    </lineage>
</organism>
<dbReference type="GO" id="GO:0016887">
    <property type="term" value="F:ATP hydrolysis activity"/>
    <property type="evidence" value="ECO:0007669"/>
    <property type="project" value="InterPro"/>
</dbReference>
<dbReference type="OrthoDB" id="9810134at2"/>
<dbReference type="EMBL" id="FPBX01000022">
    <property type="protein sequence ID" value="SFU79908.1"/>
    <property type="molecule type" value="Genomic_DNA"/>
</dbReference>
<dbReference type="InterPro" id="IPR050835">
    <property type="entry name" value="ABC_transporter_sub-D"/>
</dbReference>
<feature type="transmembrane region" description="Helical" evidence="9">
    <location>
        <begin position="30"/>
        <end position="50"/>
    </location>
</feature>
<keyword evidence="13" id="KW-1185">Reference proteome</keyword>
<dbReference type="InterPro" id="IPR003593">
    <property type="entry name" value="AAA+_ATPase"/>
</dbReference>
<evidence type="ECO:0000256" key="6">
    <source>
        <dbReference type="ARBA" id="ARBA00022840"/>
    </source>
</evidence>
<feature type="domain" description="ABC transporter" evidence="10">
    <location>
        <begin position="398"/>
        <end position="603"/>
    </location>
</feature>
<dbReference type="SUPFAM" id="SSF90123">
    <property type="entry name" value="ABC transporter transmembrane region"/>
    <property type="match status" value="1"/>
</dbReference>
<dbReference type="Proteomes" id="UP000183656">
    <property type="component" value="Unassembled WGS sequence"/>
</dbReference>
<keyword evidence="6 12" id="KW-0067">ATP-binding</keyword>
<feature type="transmembrane region" description="Helical" evidence="9">
    <location>
        <begin position="284"/>
        <end position="304"/>
    </location>
</feature>
<dbReference type="PROSITE" id="PS50893">
    <property type="entry name" value="ABC_TRANSPORTER_2"/>
    <property type="match status" value="1"/>
</dbReference>
<dbReference type="PROSITE" id="PS00211">
    <property type="entry name" value="ABC_TRANSPORTER_1"/>
    <property type="match status" value="1"/>
</dbReference>
<dbReference type="PROSITE" id="PS50929">
    <property type="entry name" value="ABC_TM1F"/>
    <property type="match status" value="1"/>
</dbReference>
<comment type="subcellular location">
    <subcellularLocation>
        <location evidence="1">Cell membrane</location>
        <topology evidence="1">Multi-pass membrane protein</topology>
    </subcellularLocation>
</comment>
<dbReference type="RefSeq" id="WP_054256481.1">
    <property type="nucleotide sequence ID" value="NZ_CYIG01000019.1"/>
</dbReference>
<evidence type="ECO:0000256" key="5">
    <source>
        <dbReference type="ARBA" id="ARBA00022741"/>
    </source>
</evidence>
<dbReference type="AlphaFoldDB" id="A0A1I7J405"/>
<evidence type="ECO:0000256" key="9">
    <source>
        <dbReference type="SAM" id="Phobius"/>
    </source>
</evidence>
<keyword evidence="8 9" id="KW-0472">Membrane</keyword>
<dbReference type="Gene3D" id="3.40.50.300">
    <property type="entry name" value="P-loop containing nucleotide triphosphate hydrolases"/>
    <property type="match status" value="1"/>
</dbReference>
<dbReference type="PANTHER" id="PTHR11384">
    <property type="entry name" value="ATP-BINDING CASSETTE, SUB-FAMILY D MEMBER"/>
    <property type="match status" value="1"/>
</dbReference>
<dbReference type="SUPFAM" id="SSF52540">
    <property type="entry name" value="P-loop containing nucleoside triphosphate hydrolases"/>
    <property type="match status" value="1"/>
</dbReference>
<proteinExistence type="predicted"/>
<keyword evidence="3" id="KW-1003">Cell membrane</keyword>
<dbReference type="SMART" id="SM00382">
    <property type="entry name" value="AAA"/>
    <property type="match status" value="1"/>
</dbReference>
<dbReference type="GO" id="GO:0005886">
    <property type="term" value="C:plasma membrane"/>
    <property type="evidence" value="ECO:0007669"/>
    <property type="project" value="UniProtKB-SubCell"/>
</dbReference>
<evidence type="ECO:0000313" key="13">
    <source>
        <dbReference type="Proteomes" id="UP000183656"/>
    </source>
</evidence>
<feature type="transmembrane region" description="Helical" evidence="9">
    <location>
        <begin position="70"/>
        <end position="95"/>
    </location>
</feature>
<dbReference type="STRING" id="343013.SAMN04489707_102217"/>
<dbReference type="GO" id="GO:0005524">
    <property type="term" value="F:ATP binding"/>
    <property type="evidence" value="ECO:0007669"/>
    <property type="project" value="UniProtKB-KW"/>
</dbReference>
<gene>
    <name evidence="12" type="ORF">SAMN04489707_102217</name>
</gene>
<keyword evidence="2" id="KW-0813">Transport</keyword>
<name>A0A1I7J405_9BURK</name>
<reference evidence="12 13" key="1">
    <citation type="submission" date="2016-10" db="EMBL/GenBank/DDBJ databases">
        <authorList>
            <person name="de Groot N.N."/>
        </authorList>
    </citation>
    <scope>NUCLEOTIDE SEQUENCE [LARGE SCALE GENOMIC DNA]</scope>
    <source>
        <strain evidence="12 13">R-24608</strain>
    </source>
</reference>
<accession>A0A1I7J405</accession>
<feature type="transmembrane region" description="Helical" evidence="9">
    <location>
        <begin position="196"/>
        <end position="219"/>
    </location>
</feature>
<dbReference type="Pfam" id="PF00005">
    <property type="entry name" value="ABC_tran"/>
    <property type="match status" value="1"/>
</dbReference>
<evidence type="ECO:0000259" key="11">
    <source>
        <dbReference type="PROSITE" id="PS50929"/>
    </source>
</evidence>
<evidence type="ECO:0000256" key="1">
    <source>
        <dbReference type="ARBA" id="ARBA00004651"/>
    </source>
</evidence>
<evidence type="ECO:0000259" key="10">
    <source>
        <dbReference type="PROSITE" id="PS50893"/>
    </source>
</evidence>
<keyword evidence="5" id="KW-0547">Nucleotide-binding</keyword>
<keyword evidence="4 9" id="KW-0812">Transmembrane</keyword>
<dbReference type="GO" id="GO:0140359">
    <property type="term" value="F:ABC-type transporter activity"/>
    <property type="evidence" value="ECO:0007669"/>
    <property type="project" value="InterPro"/>
</dbReference>
<dbReference type="InterPro" id="IPR011527">
    <property type="entry name" value="ABC1_TM_dom"/>
</dbReference>
<dbReference type="Gene3D" id="1.20.1560.10">
    <property type="entry name" value="ABC transporter type 1, transmembrane domain"/>
    <property type="match status" value="1"/>
</dbReference>
<evidence type="ECO:0000256" key="7">
    <source>
        <dbReference type="ARBA" id="ARBA00022989"/>
    </source>
</evidence>
<evidence type="ECO:0000313" key="12">
    <source>
        <dbReference type="EMBL" id="SFU79908.1"/>
    </source>
</evidence>
<keyword evidence="7 9" id="KW-1133">Transmembrane helix</keyword>
<feature type="transmembrane region" description="Helical" evidence="9">
    <location>
        <begin position="154"/>
        <end position="176"/>
    </location>
</feature>
<dbReference type="Pfam" id="PF06472">
    <property type="entry name" value="ABC_membrane_2"/>
    <property type="match status" value="1"/>
</dbReference>
<feature type="domain" description="ABC transmembrane type-1" evidence="11">
    <location>
        <begin position="31"/>
        <end position="342"/>
    </location>
</feature>
<evidence type="ECO:0000256" key="4">
    <source>
        <dbReference type="ARBA" id="ARBA00022692"/>
    </source>
</evidence>
<dbReference type="InterPro" id="IPR036640">
    <property type="entry name" value="ABC1_TM_sf"/>
</dbReference>
<dbReference type="InterPro" id="IPR003439">
    <property type="entry name" value="ABC_transporter-like_ATP-bd"/>
</dbReference>
<evidence type="ECO:0000256" key="8">
    <source>
        <dbReference type="ARBA" id="ARBA00023136"/>
    </source>
</evidence>
<protein>
    <submittedName>
        <fullName evidence="12">Putative ATP-binding cassette transporter</fullName>
    </submittedName>
</protein>